<dbReference type="InterPro" id="IPR053921">
    <property type="entry name" value="MKRN2OS-like_C"/>
</dbReference>
<dbReference type="InterPro" id="IPR053922">
    <property type="entry name" value="MKRN2OS-like_N"/>
</dbReference>
<feature type="non-terminal residue" evidence="3">
    <location>
        <position position="1"/>
    </location>
</feature>
<dbReference type="Proteomes" id="UP000437017">
    <property type="component" value="Unassembled WGS sequence"/>
</dbReference>
<evidence type="ECO:0000313" key="4">
    <source>
        <dbReference type="Proteomes" id="UP000437017"/>
    </source>
</evidence>
<dbReference type="PANTHER" id="PTHR33963:SF2">
    <property type="entry name" value="MKRN2 OPPOSITE STRAND PROTEIN"/>
    <property type="match status" value="1"/>
</dbReference>
<organism evidence="3 4">
    <name type="scientific">Balaenoptera physalus</name>
    <name type="common">Fin whale</name>
    <name type="synonym">Balaena physalus</name>
    <dbReference type="NCBI Taxonomy" id="9770"/>
    <lineage>
        <taxon>Eukaryota</taxon>
        <taxon>Metazoa</taxon>
        <taxon>Chordata</taxon>
        <taxon>Craniata</taxon>
        <taxon>Vertebrata</taxon>
        <taxon>Euteleostomi</taxon>
        <taxon>Mammalia</taxon>
        <taxon>Eutheria</taxon>
        <taxon>Laurasiatheria</taxon>
        <taxon>Artiodactyla</taxon>
        <taxon>Whippomorpha</taxon>
        <taxon>Cetacea</taxon>
        <taxon>Mysticeti</taxon>
        <taxon>Balaenopteridae</taxon>
        <taxon>Balaenoptera</taxon>
    </lineage>
</organism>
<name>A0A6A1QB68_BALPH</name>
<reference evidence="3 4" key="1">
    <citation type="journal article" date="2019" name="PLoS ONE">
        <title>Genomic analyses reveal an absence of contemporary introgressive admixture between fin whales and blue whales, despite known hybrids.</title>
        <authorList>
            <person name="Westbury M.V."/>
            <person name="Petersen B."/>
            <person name="Lorenzen E.D."/>
        </authorList>
    </citation>
    <scope>NUCLEOTIDE SEQUENCE [LARGE SCALE GENOMIC DNA]</scope>
    <source>
        <strain evidence="3">FinWhale-01</strain>
    </source>
</reference>
<dbReference type="EMBL" id="SGJD01000577">
    <property type="protein sequence ID" value="KAB0404504.1"/>
    <property type="molecule type" value="Genomic_DNA"/>
</dbReference>
<evidence type="ECO:0008006" key="5">
    <source>
        <dbReference type="Google" id="ProtNLM"/>
    </source>
</evidence>
<comment type="caution">
    <text evidence="3">The sequence shown here is derived from an EMBL/GenBank/DDBJ whole genome shotgun (WGS) entry which is preliminary data.</text>
</comment>
<dbReference type="Pfam" id="PF22795">
    <property type="entry name" value="DUF4796_N"/>
    <property type="match status" value="1"/>
</dbReference>
<gene>
    <name evidence="3" type="ORF">E2I00_013165</name>
</gene>
<dbReference type="PANTHER" id="PTHR33963">
    <property type="entry name" value="MKRN2 OPPOSITE STRAND PROTEIN"/>
    <property type="match status" value="1"/>
</dbReference>
<dbReference type="InterPro" id="IPR032016">
    <property type="entry name" value="MKRN2OS-like"/>
</dbReference>
<evidence type="ECO:0000313" key="3">
    <source>
        <dbReference type="EMBL" id="KAB0404504.1"/>
    </source>
</evidence>
<sequence>VTRMEGICWPCNEEKEVPGNAPLLAQEGKAMQRPEAGKPIIKFNHCQKYIYSFSVPPCCPLCRQDVGSRKLEEAPVSIPNPFTDGHQEECSFLLRPTQGTFLREYDGRSDLHVGITNTKGVVYNYTVHGVQRDEAGWEQSVSVPLLQPGMFGLMDQWDQYLEDFSTTGAWLPHRYEEDHHNCYSYALKFINCVLATEGEERLDRDEFTEKFVIPRTRKASKYITLYRMIEEHGFYVIDPPGPQTGPPVVISQRYRGLLDQVPRVDILAVAYGGHTSEPPYSSCGASHPLNSEAATG</sequence>
<proteinExistence type="predicted"/>
<dbReference type="Pfam" id="PF16044">
    <property type="entry name" value="DUF4796_C"/>
    <property type="match status" value="1"/>
</dbReference>
<feature type="domain" description="MKRN2 opposite strand protein-like N-terminal" evidence="2">
    <location>
        <begin position="38"/>
        <end position="65"/>
    </location>
</feature>
<accession>A0A6A1QB68</accession>
<feature type="domain" description="MKRN2 opposite strand protein-like C-terminal" evidence="1">
    <location>
        <begin position="75"/>
        <end position="229"/>
    </location>
</feature>
<keyword evidence="4" id="KW-1185">Reference proteome</keyword>
<dbReference type="OrthoDB" id="10065749at2759"/>
<protein>
    <recommendedName>
        <fullName evidence="5">MKRN2 opposite strand protein</fullName>
    </recommendedName>
</protein>
<evidence type="ECO:0000259" key="1">
    <source>
        <dbReference type="Pfam" id="PF16044"/>
    </source>
</evidence>
<evidence type="ECO:0000259" key="2">
    <source>
        <dbReference type="Pfam" id="PF22795"/>
    </source>
</evidence>
<dbReference type="AlphaFoldDB" id="A0A6A1QB68"/>